<dbReference type="Gene3D" id="3.40.30.10">
    <property type="entry name" value="Glutaredoxin"/>
    <property type="match status" value="1"/>
</dbReference>
<keyword evidence="2" id="KW-0732">Signal</keyword>
<dbReference type="InterPro" id="IPR036249">
    <property type="entry name" value="Thioredoxin-like_sf"/>
</dbReference>
<feature type="signal peptide" evidence="2">
    <location>
        <begin position="1"/>
        <end position="24"/>
    </location>
</feature>
<evidence type="ECO:0000256" key="2">
    <source>
        <dbReference type="SAM" id="SignalP"/>
    </source>
</evidence>
<dbReference type="EMBL" id="JACOFX010000009">
    <property type="protein sequence ID" value="MBC3909260.1"/>
    <property type="molecule type" value="Genomic_DNA"/>
</dbReference>
<protein>
    <submittedName>
        <fullName evidence="5">Glutaredoxin family protein</fullName>
    </submittedName>
</protein>
<evidence type="ECO:0000256" key="1">
    <source>
        <dbReference type="SAM" id="MobiDB-lite"/>
    </source>
</evidence>
<evidence type="ECO:0000259" key="4">
    <source>
        <dbReference type="Pfam" id="PF13511"/>
    </source>
</evidence>
<feature type="chain" id="PRO_5046461934" evidence="2">
    <location>
        <begin position="25"/>
        <end position="199"/>
    </location>
</feature>
<comment type="caution">
    <text evidence="5">The sequence shown here is derived from an EMBL/GenBank/DDBJ whole genome shotgun (WGS) entry which is preliminary data.</text>
</comment>
<feature type="domain" description="DUF4124" evidence="4">
    <location>
        <begin position="17"/>
        <end position="53"/>
    </location>
</feature>
<dbReference type="Pfam" id="PF13511">
    <property type="entry name" value="DUF4124"/>
    <property type="match status" value="1"/>
</dbReference>
<accession>A0ABR6ZBZ2</accession>
<dbReference type="Pfam" id="PF00462">
    <property type="entry name" value="Glutaredoxin"/>
    <property type="match status" value="1"/>
</dbReference>
<sequence length="199" mass="21430">MTSNKKVLICSLFSSFFMVATAQAQLYKSVGPDGKVTYSDQPPANQKQVEKKNLPGIAESNNFPPELAIVVAKNPVTLYTATGCSPCNDGRNMLKAAGVPFSEKTVNTAADQEKLKQVSGDTQMPLLVIANVKFRGYSADEWKDAISKAGYPSSNKLPKDYRYPQAEPASPPPPPPAPKAEPARPAQPATKKPDTGFQF</sequence>
<dbReference type="SUPFAM" id="SSF52833">
    <property type="entry name" value="Thioredoxin-like"/>
    <property type="match status" value="1"/>
</dbReference>
<dbReference type="InterPro" id="IPR025392">
    <property type="entry name" value="DUF4124"/>
</dbReference>
<evidence type="ECO:0000313" key="6">
    <source>
        <dbReference type="Proteomes" id="UP000646911"/>
    </source>
</evidence>
<gene>
    <name evidence="5" type="ORF">H8L47_17015</name>
</gene>
<keyword evidence="6" id="KW-1185">Reference proteome</keyword>
<dbReference type="CDD" id="cd02976">
    <property type="entry name" value="NrdH"/>
    <property type="match status" value="1"/>
</dbReference>
<evidence type="ECO:0000313" key="5">
    <source>
        <dbReference type="EMBL" id="MBC3909260.1"/>
    </source>
</evidence>
<feature type="region of interest" description="Disordered" evidence="1">
    <location>
        <begin position="148"/>
        <end position="199"/>
    </location>
</feature>
<reference evidence="5 6" key="1">
    <citation type="submission" date="2020-08" db="EMBL/GenBank/DDBJ databases">
        <title>Novel species isolated from subtropical streams in China.</title>
        <authorList>
            <person name="Lu H."/>
        </authorList>
    </citation>
    <scope>NUCLEOTIDE SEQUENCE [LARGE SCALE GENOMIC DNA]</scope>
    <source>
        <strain evidence="5 6">NL8W</strain>
    </source>
</reference>
<dbReference type="PROSITE" id="PS51354">
    <property type="entry name" value="GLUTAREDOXIN_2"/>
    <property type="match status" value="1"/>
</dbReference>
<feature type="compositionally biased region" description="Pro residues" evidence="1">
    <location>
        <begin position="169"/>
        <end position="179"/>
    </location>
</feature>
<dbReference type="InterPro" id="IPR002109">
    <property type="entry name" value="Glutaredoxin"/>
</dbReference>
<feature type="domain" description="Glutaredoxin" evidence="3">
    <location>
        <begin position="76"/>
        <end position="130"/>
    </location>
</feature>
<name>A0ABR6ZBZ2_9BURK</name>
<dbReference type="Proteomes" id="UP000646911">
    <property type="component" value="Unassembled WGS sequence"/>
</dbReference>
<proteinExistence type="predicted"/>
<organism evidence="5 6">
    <name type="scientific">Undibacterium umbellatum</name>
    <dbReference type="NCBI Taxonomy" id="2762300"/>
    <lineage>
        <taxon>Bacteria</taxon>
        <taxon>Pseudomonadati</taxon>
        <taxon>Pseudomonadota</taxon>
        <taxon>Betaproteobacteria</taxon>
        <taxon>Burkholderiales</taxon>
        <taxon>Oxalobacteraceae</taxon>
        <taxon>Undibacterium</taxon>
    </lineage>
</organism>
<dbReference type="RefSeq" id="WP_186954790.1">
    <property type="nucleotide sequence ID" value="NZ_JACOFX010000009.1"/>
</dbReference>
<evidence type="ECO:0000259" key="3">
    <source>
        <dbReference type="Pfam" id="PF00462"/>
    </source>
</evidence>